<feature type="compositionally biased region" description="Low complexity" evidence="1">
    <location>
        <begin position="124"/>
        <end position="135"/>
    </location>
</feature>
<dbReference type="KEGG" id="blag:BLTE_09550"/>
<sequence>MRHRPHRDDDEPSSLTTYAAWGGIALAGALATVFAASLSGDPAVETADAAAAPGAPQVIVRTDPTLVAETERLADAIRTLTAERERLVARLDQMERTLGDVTASIPRGRDAGAGPAPARPAAPAPVESVRAAPAASPEPPSAEPSSAESSDQRTDIGQPLPLGEISKPAWSAPNPAVPQPRTKADSSPADSVGTRTEFGIDIGGNASIEGLRTMWSTIRSGNSRLLDGLRPLVSVRDGPRNGTVELRLIVGPVANAAAAARLCAALATTGVACQPTQFNGQKLALY</sequence>
<organism evidence="2 3">
    <name type="scientific">Blastochloris tepida</name>
    <dbReference type="NCBI Taxonomy" id="2233851"/>
    <lineage>
        <taxon>Bacteria</taxon>
        <taxon>Pseudomonadati</taxon>
        <taxon>Pseudomonadota</taxon>
        <taxon>Alphaproteobacteria</taxon>
        <taxon>Hyphomicrobiales</taxon>
        <taxon>Blastochloridaceae</taxon>
        <taxon>Blastochloris</taxon>
    </lineage>
</organism>
<reference evidence="2 3" key="1">
    <citation type="submission" date="2018-08" db="EMBL/GenBank/DDBJ databases">
        <title>Complete genome sequencing of Blastochloris tepida GI.</title>
        <authorList>
            <person name="Tsukatani Y."/>
            <person name="Mori H."/>
        </authorList>
    </citation>
    <scope>NUCLEOTIDE SEQUENCE [LARGE SCALE GENOMIC DNA]</scope>
    <source>
        <strain evidence="2 3">GI</strain>
    </source>
</reference>
<accession>A0A348FY87</accession>
<feature type="region of interest" description="Disordered" evidence="1">
    <location>
        <begin position="100"/>
        <end position="198"/>
    </location>
</feature>
<dbReference type="Proteomes" id="UP000266934">
    <property type="component" value="Chromosome"/>
</dbReference>
<evidence type="ECO:0000313" key="3">
    <source>
        <dbReference type="Proteomes" id="UP000266934"/>
    </source>
</evidence>
<name>A0A348FY87_9HYPH</name>
<evidence type="ECO:0000313" key="2">
    <source>
        <dbReference type="EMBL" id="BBF92270.1"/>
    </source>
</evidence>
<proteinExistence type="predicted"/>
<keyword evidence="3" id="KW-1185">Reference proteome</keyword>
<evidence type="ECO:0008006" key="4">
    <source>
        <dbReference type="Google" id="ProtNLM"/>
    </source>
</evidence>
<gene>
    <name evidence="2" type="ORF">BLTE_09550</name>
</gene>
<protein>
    <recommendedName>
        <fullName evidence="4">SPOR domain-containing protein</fullName>
    </recommendedName>
</protein>
<dbReference type="AlphaFoldDB" id="A0A348FY87"/>
<dbReference type="EMBL" id="AP018907">
    <property type="protein sequence ID" value="BBF92270.1"/>
    <property type="molecule type" value="Genomic_DNA"/>
</dbReference>
<evidence type="ECO:0000256" key="1">
    <source>
        <dbReference type="SAM" id="MobiDB-lite"/>
    </source>
</evidence>